<protein>
    <submittedName>
        <fullName evidence="1">Uncharacterized protein</fullName>
    </submittedName>
</protein>
<dbReference type="EMBL" id="CADEBC010000858">
    <property type="protein sequence ID" value="CAB3261636.1"/>
    <property type="molecule type" value="Genomic_DNA"/>
</dbReference>
<dbReference type="AlphaFoldDB" id="A0A8S1BG84"/>
<evidence type="ECO:0000313" key="1">
    <source>
        <dbReference type="EMBL" id="CAB3261636.1"/>
    </source>
</evidence>
<name>A0A8S1BG84_ARCPL</name>
<dbReference type="OrthoDB" id="7480311at2759"/>
<reference evidence="1 2" key="1">
    <citation type="submission" date="2020-04" db="EMBL/GenBank/DDBJ databases">
        <authorList>
            <person name="Wallbank WR R."/>
            <person name="Pardo Diaz C."/>
            <person name="Kozak K."/>
            <person name="Martin S."/>
            <person name="Jiggins C."/>
            <person name="Moest M."/>
            <person name="Warren A I."/>
            <person name="Byers J.R.P. K."/>
            <person name="Montejo-Kovacevich G."/>
            <person name="Yen C E."/>
        </authorList>
    </citation>
    <scope>NUCLEOTIDE SEQUENCE [LARGE SCALE GENOMIC DNA]</scope>
</reference>
<sequence length="426" mass="48701">MNANASSFKEKEILNAGGYTKHKNCSSLWRKLTKLSDEDTVDHRDSPEQRRYLAKIPSGMNLGGLCVMSLPNSVLYLHRLKLSDDTFFQLKDLHNDIDNMVLKGQLLFNNLNLTEAYDRSLMAKDPSILKHTNSYGELQVFMEDVHYTVEGRYIMKKDRLAIELIVSTLDTKFITLTHSNANKTDPPIWLDKQNMGDFMLRLKADLDKWVQDYFNEYLTVTNLENVPSILKLREYDQHKGGQLAKFVDNALIRMNNKLHNIVGDTVRIPNFKITASHNMSIWIHAGTLRGLDTMYRRSQATKILKKKRNILNVDTIIGFRDLKVLYAYEIQFPPSSQTAPTLNGLLIMSANQQTAHITLELLNKTKILELELDFLNRMGADAITIEGAAKVVMKNFKHILHHEIATIMSNSIVHTTQLLKTLLICG</sequence>
<gene>
    <name evidence="1" type="ORF">APLA_LOCUS18033</name>
</gene>
<proteinExistence type="predicted"/>
<keyword evidence="2" id="KW-1185">Reference proteome</keyword>
<organism evidence="1 2">
    <name type="scientific">Arctia plantaginis</name>
    <name type="common">Wood tiger moth</name>
    <name type="synonym">Phalaena plantaginis</name>
    <dbReference type="NCBI Taxonomy" id="874455"/>
    <lineage>
        <taxon>Eukaryota</taxon>
        <taxon>Metazoa</taxon>
        <taxon>Ecdysozoa</taxon>
        <taxon>Arthropoda</taxon>
        <taxon>Hexapoda</taxon>
        <taxon>Insecta</taxon>
        <taxon>Pterygota</taxon>
        <taxon>Neoptera</taxon>
        <taxon>Endopterygota</taxon>
        <taxon>Lepidoptera</taxon>
        <taxon>Glossata</taxon>
        <taxon>Ditrysia</taxon>
        <taxon>Noctuoidea</taxon>
        <taxon>Erebidae</taxon>
        <taxon>Arctiinae</taxon>
        <taxon>Arctia</taxon>
    </lineage>
</organism>
<dbReference type="Proteomes" id="UP000494106">
    <property type="component" value="Unassembled WGS sequence"/>
</dbReference>
<comment type="caution">
    <text evidence="1">The sequence shown here is derived from an EMBL/GenBank/DDBJ whole genome shotgun (WGS) entry which is preliminary data.</text>
</comment>
<evidence type="ECO:0000313" key="2">
    <source>
        <dbReference type="Proteomes" id="UP000494106"/>
    </source>
</evidence>
<accession>A0A8S1BG84</accession>